<proteinExistence type="inferred from homology"/>
<accession>A0A9K3GF98</accession>
<dbReference type="Proteomes" id="UP000265618">
    <property type="component" value="Unassembled WGS sequence"/>
</dbReference>
<dbReference type="GO" id="GO:0008033">
    <property type="term" value="P:tRNA processing"/>
    <property type="evidence" value="ECO:0007669"/>
    <property type="project" value="UniProtKB-KW"/>
</dbReference>
<dbReference type="PROSITE" id="PS51747">
    <property type="entry name" value="CYT_DCMP_DEAMINASES_2"/>
    <property type="match status" value="1"/>
</dbReference>
<sequence length="262" mass="28191">MCLVLPSGAPLSVPIPPWAKMVKARVPTRGPTSQAELEQCKEAWPVVFHARQHPTLDERFSPLHATDLTFFSACAVRLAALARMAGFCPDAAVVVDPQRRCIVAAAHSVTPAHAQLPRVIEPPQDVQGKWGKASDVDKYLTAEAEPNTHPWAHSTTRALKMCAGEGRGGYLATGLDMFLVSEPCVGCSMALVHSRIRCVVYGRSAPQGGLGTMVSVPSLSNVTHSFVCVGGCREREAKALWGETGERANLDADIDMQPEERS</sequence>
<dbReference type="OrthoDB" id="3180714at2759"/>
<dbReference type="EMBL" id="BDIP01000206">
    <property type="protein sequence ID" value="GIQ80622.1"/>
    <property type="molecule type" value="Genomic_DNA"/>
</dbReference>
<comment type="caution">
    <text evidence="4">The sequence shown here is derived from an EMBL/GenBank/DDBJ whole genome shotgun (WGS) entry which is preliminary data.</text>
</comment>
<feature type="domain" description="CMP/dCMP-type deaminase" evidence="3">
    <location>
        <begin position="66"/>
        <end position="213"/>
    </location>
</feature>
<gene>
    <name evidence="4" type="ORF">KIPB_001450</name>
</gene>
<evidence type="ECO:0000259" key="3">
    <source>
        <dbReference type="PROSITE" id="PS51747"/>
    </source>
</evidence>
<keyword evidence="1" id="KW-0819">tRNA processing</keyword>
<dbReference type="GO" id="GO:0005634">
    <property type="term" value="C:nucleus"/>
    <property type="evidence" value="ECO:0007669"/>
    <property type="project" value="TreeGrafter"/>
</dbReference>
<name>A0A9K3GF98_9EUKA</name>
<dbReference type="GO" id="GO:0005737">
    <property type="term" value="C:cytoplasm"/>
    <property type="evidence" value="ECO:0007669"/>
    <property type="project" value="TreeGrafter"/>
</dbReference>
<keyword evidence="5" id="KW-1185">Reference proteome</keyword>
<dbReference type="SUPFAM" id="SSF53927">
    <property type="entry name" value="Cytidine deaminase-like"/>
    <property type="match status" value="1"/>
</dbReference>
<dbReference type="AlphaFoldDB" id="A0A9K3GF98"/>
<dbReference type="PANTHER" id="PTHR11079">
    <property type="entry name" value="CYTOSINE DEAMINASE FAMILY MEMBER"/>
    <property type="match status" value="1"/>
</dbReference>
<evidence type="ECO:0000313" key="4">
    <source>
        <dbReference type="EMBL" id="GIQ80622.1"/>
    </source>
</evidence>
<protein>
    <recommendedName>
        <fullName evidence="3">CMP/dCMP-type deaminase domain-containing protein</fullName>
    </recommendedName>
</protein>
<dbReference type="PANTHER" id="PTHR11079:SF156">
    <property type="entry name" value="INACTIVE TRNA-SPECIFIC ADENOSINE DEAMINASE-LIKE PROTEIN 3-RELATED"/>
    <property type="match status" value="1"/>
</dbReference>
<evidence type="ECO:0000256" key="2">
    <source>
        <dbReference type="ARBA" id="ARBA00038160"/>
    </source>
</evidence>
<reference evidence="4 5" key="1">
    <citation type="journal article" date="2018" name="PLoS ONE">
        <title>The draft genome of Kipferlia bialata reveals reductive genome evolution in fornicate parasites.</title>
        <authorList>
            <person name="Tanifuji G."/>
            <person name="Takabayashi S."/>
            <person name="Kume K."/>
            <person name="Takagi M."/>
            <person name="Nakayama T."/>
            <person name="Kamikawa R."/>
            <person name="Inagaki Y."/>
            <person name="Hashimoto T."/>
        </authorList>
    </citation>
    <scope>NUCLEOTIDE SEQUENCE [LARGE SCALE GENOMIC DNA]</scope>
    <source>
        <strain evidence="4">NY0173</strain>
    </source>
</reference>
<dbReference type="InterPro" id="IPR016193">
    <property type="entry name" value="Cytidine_deaminase-like"/>
</dbReference>
<dbReference type="GO" id="GO:0052717">
    <property type="term" value="F:tRNA-specific adenosine-34 deaminase activity"/>
    <property type="evidence" value="ECO:0007669"/>
    <property type="project" value="TreeGrafter"/>
</dbReference>
<organism evidence="4 5">
    <name type="scientific">Kipferlia bialata</name>
    <dbReference type="NCBI Taxonomy" id="797122"/>
    <lineage>
        <taxon>Eukaryota</taxon>
        <taxon>Metamonada</taxon>
        <taxon>Carpediemonas-like organisms</taxon>
        <taxon>Kipferlia</taxon>
    </lineage>
</organism>
<evidence type="ECO:0000256" key="1">
    <source>
        <dbReference type="ARBA" id="ARBA00022694"/>
    </source>
</evidence>
<comment type="similarity">
    <text evidence="2">Belongs to the cytidine and deoxycytidylate deaminase family. ADAT3 subfamily.</text>
</comment>
<dbReference type="Gene3D" id="3.40.140.10">
    <property type="entry name" value="Cytidine Deaminase, domain 2"/>
    <property type="match status" value="1"/>
</dbReference>
<evidence type="ECO:0000313" key="5">
    <source>
        <dbReference type="Proteomes" id="UP000265618"/>
    </source>
</evidence>
<dbReference type="Pfam" id="PF00383">
    <property type="entry name" value="dCMP_cyt_deam_1"/>
    <property type="match status" value="1"/>
</dbReference>
<dbReference type="InterPro" id="IPR002125">
    <property type="entry name" value="CMP_dCMP_dom"/>
</dbReference>